<keyword evidence="5" id="KW-1185">Reference proteome</keyword>
<accession>A0A7Y9S2Y7</accession>
<dbReference type="Pfam" id="PF13280">
    <property type="entry name" value="WYL"/>
    <property type="match status" value="1"/>
</dbReference>
<evidence type="ECO:0000259" key="3">
    <source>
        <dbReference type="Pfam" id="PF13625"/>
    </source>
</evidence>
<evidence type="ECO:0000313" key="4">
    <source>
        <dbReference type="EMBL" id="NYG60049.1"/>
    </source>
</evidence>
<name>A0A7Y9S2Y7_9ACTN</name>
<dbReference type="InterPro" id="IPR032830">
    <property type="entry name" value="XPB/Ssl2_N"/>
</dbReference>
<reference evidence="4 5" key="1">
    <citation type="submission" date="2020-07" db="EMBL/GenBank/DDBJ databases">
        <title>Sequencing the genomes of 1000 actinobacteria strains.</title>
        <authorList>
            <person name="Klenk H.-P."/>
        </authorList>
    </citation>
    <scope>NUCLEOTIDE SEQUENCE [LARGE SCALE GENOMIC DNA]</scope>
    <source>
        <strain evidence="4 5">DSM 23819</strain>
    </source>
</reference>
<dbReference type="RefSeq" id="WP_343047825.1">
    <property type="nucleotide sequence ID" value="NZ_JACCAA010000001.1"/>
</dbReference>
<gene>
    <name evidence="4" type="ORF">BJ980_002972</name>
</gene>
<evidence type="ECO:0000259" key="2">
    <source>
        <dbReference type="Pfam" id="PF13280"/>
    </source>
</evidence>
<dbReference type="Pfam" id="PF13625">
    <property type="entry name" value="Helicase_C_3"/>
    <property type="match status" value="1"/>
</dbReference>
<comment type="caution">
    <text evidence="4">The sequence shown here is derived from an EMBL/GenBank/DDBJ whole genome shotgun (WGS) entry which is preliminary data.</text>
</comment>
<dbReference type="PROSITE" id="PS52050">
    <property type="entry name" value="WYL"/>
    <property type="match status" value="1"/>
</dbReference>
<dbReference type="InterPro" id="IPR026881">
    <property type="entry name" value="WYL_dom"/>
</dbReference>
<sequence length="623" mass="66186">MQLLHARPDLATPAPHDSSQLASRAATRASVLRALDRLTQAELSTLHALVGGAETPDPDSIALGRLMDLALVWESSSGPRLLSVVAELLAPAAATEEPAAMPELVTGERDEAMVSRAAAGAAFDVVRRVDLVLDTWGNHPPTVLRTGGLSVRDLRVTATLLHVDERTAGFLVELAASAGLLATASPGDLSESWMPTDAYDSWHRASAAERWTTLCRAWLGSARVSALIGAKDSAGRAFNALAPGLVDVHMIDTRRLALTQLATLEPGVVLASGTGVPSVVARATWLRPRRPATQARLVAWSIEEATLLGVMGLGGLSDFGRALVAGDDPTPLLDPLLPEPLDHILIQGDLTAIAPGPLESALAVKLQQLADVESRGGATVYRFSSSSVRRALDVGWSAHELHEFLSSVSRTEVPQPLTYLVDDTARTFGTLRVGYAEAFIRTDDAAELEALLRARGAASLGLRRIAPTVLISTTPIDILLPRLRDLGAAPVVEAQDGTVHVARPDVHRARTPKARAAGRDAAREMAQVTHAVSAIRAGDRARDARPEERVATTPADSLALLRQAIEAGGSVWISYLDSHGTATERVVDPVRIEGGQLTAYDHRSEDQRTFAIHRLNAVRALAS</sequence>
<organism evidence="4 5">
    <name type="scientific">Nocardioides daedukensis</name>
    <dbReference type="NCBI Taxonomy" id="634462"/>
    <lineage>
        <taxon>Bacteria</taxon>
        <taxon>Bacillati</taxon>
        <taxon>Actinomycetota</taxon>
        <taxon>Actinomycetes</taxon>
        <taxon>Propionibacteriales</taxon>
        <taxon>Nocardioidaceae</taxon>
        <taxon>Nocardioides</taxon>
    </lineage>
</organism>
<dbReference type="AlphaFoldDB" id="A0A7Y9S2Y7"/>
<proteinExistence type="predicted"/>
<evidence type="ECO:0008006" key="6">
    <source>
        <dbReference type="Google" id="ProtNLM"/>
    </source>
</evidence>
<feature type="domain" description="WYL" evidence="2">
    <location>
        <begin position="558"/>
        <end position="619"/>
    </location>
</feature>
<dbReference type="EMBL" id="JACCAA010000001">
    <property type="protein sequence ID" value="NYG60049.1"/>
    <property type="molecule type" value="Genomic_DNA"/>
</dbReference>
<feature type="domain" description="Helicase XPB/Ssl2 N-terminal" evidence="3">
    <location>
        <begin position="344"/>
        <end position="466"/>
    </location>
</feature>
<evidence type="ECO:0000313" key="5">
    <source>
        <dbReference type="Proteomes" id="UP000540656"/>
    </source>
</evidence>
<dbReference type="Proteomes" id="UP000540656">
    <property type="component" value="Unassembled WGS sequence"/>
</dbReference>
<feature type="region of interest" description="Disordered" evidence="1">
    <location>
        <begin position="1"/>
        <end position="22"/>
    </location>
</feature>
<evidence type="ECO:0000256" key="1">
    <source>
        <dbReference type="SAM" id="MobiDB-lite"/>
    </source>
</evidence>
<protein>
    <recommendedName>
        <fullName evidence="6">Helicase XPB/Ssl2 N-terminal domain-containing protein</fullName>
    </recommendedName>
</protein>